<evidence type="ECO:0000313" key="1">
    <source>
        <dbReference type="EMBL" id="KAF7841534.1"/>
    </source>
</evidence>
<proteinExistence type="predicted"/>
<accession>A0A834XC62</accession>
<organism evidence="1 2">
    <name type="scientific">Senna tora</name>
    <dbReference type="NCBI Taxonomy" id="362788"/>
    <lineage>
        <taxon>Eukaryota</taxon>
        <taxon>Viridiplantae</taxon>
        <taxon>Streptophyta</taxon>
        <taxon>Embryophyta</taxon>
        <taxon>Tracheophyta</taxon>
        <taxon>Spermatophyta</taxon>
        <taxon>Magnoliopsida</taxon>
        <taxon>eudicotyledons</taxon>
        <taxon>Gunneridae</taxon>
        <taxon>Pentapetalae</taxon>
        <taxon>rosids</taxon>
        <taxon>fabids</taxon>
        <taxon>Fabales</taxon>
        <taxon>Fabaceae</taxon>
        <taxon>Caesalpinioideae</taxon>
        <taxon>Cassia clade</taxon>
        <taxon>Senna</taxon>
    </lineage>
</organism>
<reference evidence="1" key="1">
    <citation type="submission" date="2020-09" db="EMBL/GenBank/DDBJ databases">
        <title>Genome-Enabled Discovery of Anthraquinone Biosynthesis in Senna tora.</title>
        <authorList>
            <person name="Kang S.-H."/>
            <person name="Pandey R.P."/>
            <person name="Lee C.-M."/>
            <person name="Sim J.-S."/>
            <person name="Jeong J.-T."/>
            <person name="Choi B.-S."/>
            <person name="Jung M."/>
            <person name="Ginzburg D."/>
            <person name="Zhao K."/>
            <person name="Won S.Y."/>
            <person name="Oh T.-J."/>
            <person name="Yu Y."/>
            <person name="Kim N.-H."/>
            <person name="Lee O.R."/>
            <person name="Lee T.-H."/>
            <person name="Bashyal P."/>
            <person name="Kim T.-S."/>
            <person name="Lee W.-H."/>
            <person name="Kawkins C."/>
            <person name="Kim C.-K."/>
            <person name="Kim J.S."/>
            <person name="Ahn B.O."/>
            <person name="Rhee S.Y."/>
            <person name="Sohng J.K."/>
        </authorList>
    </citation>
    <scope>NUCLEOTIDE SEQUENCE</scope>
    <source>
        <tissue evidence="1">Leaf</tissue>
    </source>
</reference>
<gene>
    <name evidence="1" type="ORF">G2W53_003832</name>
</gene>
<name>A0A834XC62_9FABA</name>
<dbReference type="AlphaFoldDB" id="A0A834XC62"/>
<dbReference type="EMBL" id="JAAIUW010000002">
    <property type="protein sequence ID" value="KAF7841534.1"/>
    <property type="molecule type" value="Genomic_DNA"/>
</dbReference>
<protein>
    <submittedName>
        <fullName evidence="1">Uncharacterized protein</fullName>
    </submittedName>
</protein>
<dbReference type="Proteomes" id="UP000634136">
    <property type="component" value="Unassembled WGS sequence"/>
</dbReference>
<evidence type="ECO:0000313" key="2">
    <source>
        <dbReference type="Proteomes" id="UP000634136"/>
    </source>
</evidence>
<keyword evidence="2" id="KW-1185">Reference proteome</keyword>
<sequence>MSPPKFCGICRRKGIIGHQLD</sequence>
<comment type="caution">
    <text evidence="1">The sequence shown here is derived from an EMBL/GenBank/DDBJ whole genome shotgun (WGS) entry which is preliminary data.</text>
</comment>